<keyword evidence="3" id="KW-0805">Transcription regulation</keyword>
<proteinExistence type="predicted"/>
<dbReference type="Proteomes" id="UP000001745">
    <property type="component" value="Unassembled WGS sequence"/>
</dbReference>
<gene>
    <name evidence="6" type="ORF">TSTA_092380</name>
</gene>
<evidence type="ECO:0000256" key="3">
    <source>
        <dbReference type="ARBA" id="ARBA00023015"/>
    </source>
</evidence>
<dbReference type="GO" id="GO:0046872">
    <property type="term" value="F:metal ion binding"/>
    <property type="evidence" value="ECO:0007669"/>
    <property type="project" value="UniProtKB-KW"/>
</dbReference>
<dbReference type="PANTHER" id="PTHR47660">
    <property type="entry name" value="TRANSCRIPTION FACTOR WITH C2H2 AND ZN(2)-CYS(6) DNA BINDING DOMAIN (EUROFUNG)-RELATED-RELATED"/>
    <property type="match status" value="1"/>
</dbReference>
<evidence type="ECO:0000256" key="1">
    <source>
        <dbReference type="ARBA" id="ARBA00022723"/>
    </source>
</evidence>
<protein>
    <recommendedName>
        <fullName evidence="8">Transcription factor domain-containing protein</fullName>
    </recommendedName>
</protein>
<evidence type="ECO:0000256" key="5">
    <source>
        <dbReference type="ARBA" id="ARBA00023242"/>
    </source>
</evidence>
<keyword evidence="2" id="KW-0862">Zinc</keyword>
<evidence type="ECO:0000313" key="7">
    <source>
        <dbReference type="Proteomes" id="UP000001745"/>
    </source>
</evidence>
<dbReference type="HOGENOM" id="CLU_767638_0_0_1"/>
<name>B8M320_TALSN</name>
<evidence type="ECO:0000256" key="2">
    <source>
        <dbReference type="ARBA" id="ARBA00022833"/>
    </source>
</evidence>
<dbReference type="PANTHER" id="PTHR47660:SF3">
    <property type="entry name" value="FINGER DOMAIN PROTEIN, PUTATIVE (AFU_ORTHOLOGUE AFUA_4G03310)-RELATED"/>
    <property type="match status" value="1"/>
</dbReference>
<dbReference type="GeneID" id="8099420"/>
<evidence type="ECO:0008006" key="8">
    <source>
        <dbReference type="Google" id="ProtNLM"/>
    </source>
</evidence>
<keyword evidence="4" id="KW-0804">Transcription</keyword>
<keyword evidence="5" id="KW-0539">Nucleus</keyword>
<dbReference type="VEuPathDB" id="FungiDB:TSTA_092380"/>
<accession>B8M320</accession>
<dbReference type="STRING" id="441959.B8M320"/>
<organism evidence="6 7">
    <name type="scientific">Talaromyces stipitatus (strain ATCC 10500 / CBS 375.48 / QM 6759 / NRRL 1006)</name>
    <name type="common">Penicillium stipitatum</name>
    <dbReference type="NCBI Taxonomy" id="441959"/>
    <lineage>
        <taxon>Eukaryota</taxon>
        <taxon>Fungi</taxon>
        <taxon>Dikarya</taxon>
        <taxon>Ascomycota</taxon>
        <taxon>Pezizomycotina</taxon>
        <taxon>Eurotiomycetes</taxon>
        <taxon>Eurotiomycetidae</taxon>
        <taxon>Eurotiales</taxon>
        <taxon>Trichocomaceae</taxon>
        <taxon>Talaromyces</taxon>
        <taxon>Talaromyces sect. Talaromyces</taxon>
    </lineage>
</organism>
<evidence type="ECO:0000256" key="4">
    <source>
        <dbReference type="ARBA" id="ARBA00023163"/>
    </source>
</evidence>
<dbReference type="RefSeq" id="XP_002478959.1">
    <property type="nucleotide sequence ID" value="XM_002478914.1"/>
</dbReference>
<dbReference type="EMBL" id="EQ962653">
    <property type="protein sequence ID" value="EED21996.1"/>
    <property type="molecule type" value="Genomic_DNA"/>
</dbReference>
<evidence type="ECO:0000313" key="6">
    <source>
        <dbReference type="EMBL" id="EED21996.1"/>
    </source>
</evidence>
<dbReference type="AlphaFoldDB" id="B8M320"/>
<dbReference type="PhylomeDB" id="B8M320"/>
<dbReference type="InParanoid" id="B8M320"/>
<sequence length="375" mass="42353">MSVTAEGSPGILQDLEGRPALTAPANLPALTPSSSSTSCPELFIDDSLLCYPHYTEEFDFGTTRSLFTDDLDQRLTGILNIYQPALRSPRLFWPKEAYPQELSLNRKYVLVNLRSYPRMMLSASRNGMPPFVHSYHLSYDCADNTSLPEPLARCAGIVAMWSVKSKHNSMHIWKAIRSEQERLLQESSVYNDWDALAALQAMCVYVILRVLEKDEDIIDFDIPLIHTVLRVGRRVGELDTRHYESIRRTMFIIFIVMSLFDASAGLDYKACGCAEYLSSLALPSTKGMWNSRTGTEWEQEYMGSPVQSDFDGKPNQVLTFSDLLAHQNNGIEYESNIDSSSTVTGLMLDRWLARVDEVGTLVMSAAKFSEDTFYR</sequence>
<reference evidence="7" key="1">
    <citation type="journal article" date="2015" name="Genome Announc.">
        <title>Genome sequence of the AIDS-associated pathogen Penicillium marneffei (ATCC18224) and its near taxonomic relative Talaromyces stipitatus (ATCC10500).</title>
        <authorList>
            <person name="Nierman W.C."/>
            <person name="Fedorova-Abrams N.D."/>
            <person name="Andrianopoulos A."/>
        </authorList>
    </citation>
    <scope>NUCLEOTIDE SEQUENCE [LARGE SCALE GENOMIC DNA]</scope>
    <source>
        <strain evidence="7">ATCC 10500 / CBS 375.48 / QM 6759 / NRRL 1006</strain>
    </source>
</reference>
<dbReference type="OrthoDB" id="4227083at2759"/>
<keyword evidence="1" id="KW-0479">Metal-binding</keyword>
<keyword evidence="7" id="KW-1185">Reference proteome</keyword>